<keyword evidence="1" id="KW-0378">Hydrolase</keyword>
<protein>
    <recommendedName>
        <fullName evidence="4">PNPLA domain-containing protein</fullName>
    </recommendedName>
</protein>
<keyword evidence="3" id="KW-0443">Lipid metabolism</keyword>
<dbReference type="InterPro" id="IPR002641">
    <property type="entry name" value="PNPLA_dom"/>
</dbReference>
<dbReference type="GO" id="GO:0046486">
    <property type="term" value="P:glycerolipid metabolic process"/>
    <property type="evidence" value="ECO:0007669"/>
    <property type="project" value="UniProtKB-ARBA"/>
</dbReference>
<dbReference type="AlphaFoldDB" id="A0A8H3A2G1"/>
<keyword evidence="2" id="KW-0442">Lipid degradation</keyword>
<dbReference type="Pfam" id="PF01734">
    <property type="entry name" value="Patatin"/>
    <property type="match status" value="1"/>
</dbReference>
<accession>A0A8H3A2G1</accession>
<evidence type="ECO:0000256" key="1">
    <source>
        <dbReference type="ARBA" id="ARBA00022801"/>
    </source>
</evidence>
<dbReference type="InterPro" id="IPR016035">
    <property type="entry name" value="Acyl_Trfase/lysoPLipase"/>
</dbReference>
<dbReference type="EMBL" id="CAJMWT010001153">
    <property type="protein sequence ID" value="CAE6382999.1"/>
    <property type="molecule type" value="Genomic_DNA"/>
</dbReference>
<sequence>MDSPMFKSLKGSPPQLESYMLADTVENYPPPLYEPGPMTPPQAKNTLQMDNALYSIPLRILCIDGGGARGLSSLLVLKEFLHRTKNSGGSTNPKKGEILPYEHFDMICGTGTGGLSAVMLGRLRMPIDEAIQAHVKLMKAAFSTKLWFRHEGRHSARKVENVISELIGREDRTVQKHGSTQAGDLGRRIESRGYSRGANKCKVLLLGCASNETELLKLDDYRTQGLDEDQLGDTIAWEALRTITAALPSKLHNRTIYGKTKYRHTDPEPANSNPIRRFILEALRDFPGRPIGHIISLGTGQKEVIQLPKALWIPKLQLLDRVHLLRQIATECENTHQDTHQAFRSDPNVYFRFNVDRGVEGVELEEWKNVQAICHHTRAYMQRGEIDAFLDQAVLSFIACRASQ</sequence>
<dbReference type="PANTHER" id="PTHR24185:SF1">
    <property type="entry name" value="CALCIUM-INDEPENDENT PHOSPHOLIPASE A2-GAMMA"/>
    <property type="match status" value="1"/>
</dbReference>
<organism evidence="5 6">
    <name type="scientific">Rhizoctonia solani</name>
    <dbReference type="NCBI Taxonomy" id="456999"/>
    <lineage>
        <taxon>Eukaryota</taxon>
        <taxon>Fungi</taxon>
        <taxon>Dikarya</taxon>
        <taxon>Basidiomycota</taxon>
        <taxon>Agaricomycotina</taxon>
        <taxon>Agaricomycetes</taxon>
        <taxon>Cantharellales</taxon>
        <taxon>Ceratobasidiaceae</taxon>
        <taxon>Rhizoctonia</taxon>
    </lineage>
</organism>
<dbReference type="GO" id="GO:0016020">
    <property type="term" value="C:membrane"/>
    <property type="evidence" value="ECO:0007669"/>
    <property type="project" value="TreeGrafter"/>
</dbReference>
<proteinExistence type="predicted"/>
<gene>
    <name evidence="5" type="ORF">RDB_LOCUS25982</name>
</gene>
<comment type="caution">
    <text evidence="5">The sequence shown here is derived from an EMBL/GenBank/DDBJ whole genome shotgun (WGS) entry which is preliminary data.</text>
</comment>
<dbReference type="GO" id="GO:0019369">
    <property type="term" value="P:arachidonate metabolic process"/>
    <property type="evidence" value="ECO:0007669"/>
    <property type="project" value="TreeGrafter"/>
</dbReference>
<dbReference type="Proteomes" id="UP000663843">
    <property type="component" value="Unassembled WGS sequence"/>
</dbReference>
<evidence type="ECO:0000256" key="2">
    <source>
        <dbReference type="ARBA" id="ARBA00022963"/>
    </source>
</evidence>
<dbReference type="GO" id="GO:0047499">
    <property type="term" value="F:calcium-independent phospholipase A2 activity"/>
    <property type="evidence" value="ECO:0007669"/>
    <property type="project" value="TreeGrafter"/>
</dbReference>
<reference evidence="5" key="1">
    <citation type="submission" date="2021-01" db="EMBL/GenBank/DDBJ databases">
        <authorList>
            <person name="Kaushik A."/>
        </authorList>
    </citation>
    <scope>NUCLEOTIDE SEQUENCE</scope>
    <source>
        <strain evidence="5">AG2-2IIIB</strain>
    </source>
</reference>
<evidence type="ECO:0000313" key="6">
    <source>
        <dbReference type="Proteomes" id="UP000663843"/>
    </source>
</evidence>
<evidence type="ECO:0000259" key="4">
    <source>
        <dbReference type="Pfam" id="PF01734"/>
    </source>
</evidence>
<evidence type="ECO:0000313" key="5">
    <source>
        <dbReference type="EMBL" id="CAE6382999.1"/>
    </source>
</evidence>
<dbReference type="GO" id="GO:0016042">
    <property type="term" value="P:lipid catabolic process"/>
    <property type="evidence" value="ECO:0007669"/>
    <property type="project" value="UniProtKB-KW"/>
</dbReference>
<dbReference type="Gene3D" id="3.40.1090.10">
    <property type="entry name" value="Cytosolic phospholipase A2 catalytic domain"/>
    <property type="match status" value="1"/>
</dbReference>
<dbReference type="PANTHER" id="PTHR24185">
    <property type="entry name" value="CALCIUM-INDEPENDENT PHOSPHOLIPASE A2-GAMMA"/>
    <property type="match status" value="1"/>
</dbReference>
<dbReference type="SUPFAM" id="SSF52151">
    <property type="entry name" value="FabD/lysophospholipase-like"/>
    <property type="match status" value="1"/>
</dbReference>
<feature type="domain" description="PNPLA" evidence="4">
    <location>
        <begin position="61"/>
        <end position="175"/>
    </location>
</feature>
<name>A0A8H3A2G1_9AGAM</name>
<evidence type="ECO:0000256" key="3">
    <source>
        <dbReference type="ARBA" id="ARBA00023098"/>
    </source>
</evidence>